<reference evidence="4 5" key="1">
    <citation type="submission" date="2017-09" db="EMBL/GenBank/DDBJ databases">
        <authorList>
            <person name="Lee N."/>
            <person name="Cho B.-K."/>
        </authorList>
    </citation>
    <scope>NUCLEOTIDE SEQUENCE [LARGE SCALE GENOMIC DNA]</scope>
    <source>
        <strain evidence="4 5">ATCC 12769</strain>
    </source>
</reference>
<feature type="domain" description="Hydantoinase A/oxoprolinase" evidence="1">
    <location>
        <begin position="213"/>
        <end position="499"/>
    </location>
</feature>
<dbReference type="Pfam" id="PF05378">
    <property type="entry name" value="Hydant_A_N"/>
    <property type="match status" value="1"/>
</dbReference>
<protein>
    <submittedName>
        <fullName evidence="4">Hydantoinase/oxoprolinase family protein</fullName>
    </submittedName>
</protein>
<dbReference type="GO" id="GO:0006749">
    <property type="term" value="P:glutathione metabolic process"/>
    <property type="evidence" value="ECO:0007669"/>
    <property type="project" value="TreeGrafter"/>
</dbReference>
<evidence type="ECO:0000259" key="3">
    <source>
        <dbReference type="Pfam" id="PF19278"/>
    </source>
</evidence>
<proteinExistence type="predicted"/>
<evidence type="ECO:0000259" key="1">
    <source>
        <dbReference type="Pfam" id="PF01968"/>
    </source>
</evidence>
<gene>
    <name evidence="4" type="ORF">CP967_06160</name>
</gene>
<dbReference type="AlphaFoldDB" id="A0A5J6F7I0"/>
<dbReference type="GO" id="GO:0005829">
    <property type="term" value="C:cytosol"/>
    <property type="evidence" value="ECO:0007669"/>
    <property type="project" value="TreeGrafter"/>
</dbReference>
<sequence>MTNVDKKASRRIGIDIGGTFTDLFVIEEDGGSRIYKSPTTPHDPSVGLLDGLAKAAGSFGESLEDFLGAVSTIVHGTTIATNAVLTHRGAKTGFVTTHGFRDLLNMRRGIRERQNDSKYAPPPPLVPRELIATVRERIDVSGAEVVALHEDDVRAAARYFREQGVEAVAVSYLWSFVDPSHEQRTAEILREELPGVFITISSDVVPQIRAYERHSTTVLNAFVGPKLQNYLANIERQLADRGFSGTLLIVQSNGGVMSPEIASNSAVNALMSGPAAAPGAALQYARRHGAENVIAVDMGGTSFDVALVRDGESLLTGDSEIAGYRVALPMLDIHTVGAGGGSLVWVDSGGILRVGPQSATADPGPACYGRGGENPTTTDADLLMGYLNPDMFGDGAFTLDVEAARRAVEEKVAKPLGLSVTEAVEGIYRVVNATMAEAVSAVSVKRGVDPREFTVVVAGGAGPIHAVPIAQELGITRIIVPRESSVFCAVGTLLTDLKHLYARTFVSDMDALDLDRAGELYREMRDEAVETLRSENVADDAIDLVFSADVRYIGQFTEIEVPLAFDGELTQESLKQLVSDFEAKHEALNGYAMPGEPTELINVRLTSLGRTAKPALADEPSAGPDPSAALKGAREAVFSGRTVRTDVYDGLALRRDNRVAGPAIIEQPTTTVVLIEGYAMTVDAQGNYVIEPANQPA</sequence>
<dbReference type="KEGG" id="snk:CP967_06160"/>
<dbReference type="Proteomes" id="UP000326178">
    <property type="component" value="Chromosome"/>
</dbReference>
<dbReference type="GO" id="GO:0017168">
    <property type="term" value="F:5-oxoprolinase (ATP-hydrolyzing) activity"/>
    <property type="evidence" value="ECO:0007669"/>
    <property type="project" value="TreeGrafter"/>
</dbReference>
<dbReference type="RefSeq" id="WP_150486972.1">
    <property type="nucleotide sequence ID" value="NZ_BMUV01000014.1"/>
</dbReference>
<dbReference type="InterPro" id="IPR008040">
    <property type="entry name" value="Hydant_A_N"/>
</dbReference>
<feature type="domain" description="Hydantoinase/oxoprolinase N-terminal" evidence="2">
    <location>
        <begin position="11"/>
        <end position="192"/>
    </location>
</feature>
<dbReference type="Pfam" id="PF01968">
    <property type="entry name" value="Hydantoinase_A"/>
    <property type="match status" value="1"/>
</dbReference>
<dbReference type="InterPro" id="IPR043129">
    <property type="entry name" value="ATPase_NBD"/>
</dbReference>
<dbReference type="InterPro" id="IPR045079">
    <property type="entry name" value="Oxoprolinase-like"/>
</dbReference>
<dbReference type="Pfam" id="PF19278">
    <property type="entry name" value="Hydant_A_C"/>
    <property type="match status" value="1"/>
</dbReference>
<feature type="domain" description="Acetophenone carboxylase-like C-terminal" evidence="3">
    <location>
        <begin position="519"/>
        <end position="684"/>
    </location>
</feature>
<dbReference type="SUPFAM" id="SSF53067">
    <property type="entry name" value="Actin-like ATPase domain"/>
    <property type="match status" value="1"/>
</dbReference>
<dbReference type="PANTHER" id="PTHR11365">
    <property type="entry name" value="5-OXOPROLINASE RELATED"/>
    <property type="match status" value="1"/>
</dbReference>
<evidence type="ECO:0000313" key="4">
    <source>
        <dbReference type="EMBL" id="QEU71604.1"/>
    </source>
</evidence>
<dbReference type="InterPro" id="IPR049517">
    <property type="entry name" value="ACX-like_C"/>
</dbReference>
<accession>A0A5J6F7I0</accession>
<dbReference type="PANTHER" id="PTHR11365:SF23">
    <property type="entry name" value="HYPOTHETICAL 5-OXOPROLINASE (EUROFUNG)-RELATED"/>
    <property type="match status" value="1"/>
</dbReference>
<organism evidence="4 5">
    <name type="scientific">Streptomyces nitrosporeus</name>
    <dbReference type="NCBI Taxonomy" id="28894"/>
    <lineage>
        <taxon>Bacteria</taxon>
        <taxon>Bacillati</taxon>
        <taxon>Actinomycetota</taxon>
        <taxon>Actinomycetes</taxon>
        <taxon>Kitasatosporales</taxon>
        <taxon>Streptomycetaceae</taxon>
        <taxon>Streptomyces</taxon>
    </lineage>
</organism>
<evidence type="ECO:0000259" key="2">
    <source>
        <dbReference type="Pfam" id="PF05378"/>
    </source>
</evidence>
<dbReference type="EMBL" id="CP023702">
    <property type="protein sequence ID" value="QEU71604.1"/>
    <property type="molecule type" value="Genomic_DNA"/>
</dbReference>
<name>A0A5J6F7I0_9ACTN</name>
<evidence type="ECO:0000313" key="5">
    <source>
        <dbReference type="Proteomes" id="UP000326178"/>
    </source>
</evidence>
<dbReference type="InterPro" id="IPR002821">
    <property type="entry name" value="Hydantoinase_A"/>
</dbReference>
<dbReference type="OrthoDB" id="9768323at2"/>
<keyword evidence="5" id="KW-1185">Reference proteome</keyword>